<comment type="caution">
    <text evidence="2">The sequence shown here is derived from an EMBL/GenBank/DDBJ whole genome shotgun (WGS) entry which is preliminary data.</text>
</comment>
<dbReference type="Pfam" id="PF03473">
    <property type="entry name" value="MOSC"/>
    <property type="match status" value="1"/>
</dbReference>
<dbReference type="PANTHER" id="PTHR30212:SF2">
    <property type="entry name" value="PROTEIN YIIM"/>
    <property type="match status" value="1"/>
</dbReference>
<dbReference type="PANTHER" id="PTHR30212">
    <property type="entry name" value="PROTEIN YIIM"/>
    <property type="match status" value="1"/>
</dbReference>
<evidence type="ECO:0000313" key="2">
    <source>
        <dbReference type="EMBL" id="GKX57582.1"/>
    </source>
</evidence>
<organism evidence="2 3">
    <name type="scientific">Leminorella grimontii</name>
    <dbReference type="NCBI Taxonomy" id="82981"/>
    <lineage>
        <taxon>Bacteria</taxon>
        <taxon>Pseudomonadati</taxon>
        <taxon>Pseudomonadota</taxon>
        <taxon>Gammaproteobacteria</taxon>
        <taxon>Enterobacterales</taxon>
        <taxon>Budviciaceae</taxon>
        <taxon>Leminorella</taxon>
    </lineage>
</organism>
<protein>
    <submittedName>
        <fullName evidence="2">6-N-hydroxylaminopurine resistance protein</fullName>
    </submittedName>
</protein>
<dbReference type="Pfam" id="PF03475">
    <property type="entry name" value="YiiM_3-alpha"/>
    <property type="match status" value="1"/>
</dbReference>
<dbReference type="InterPro" id="IPR052353">
    <property type="entry name" value="Benzoxazolinone_Detox_Enz"/>
</dbReference>
<dbReference type="GO" id="GO:0030151">
    <property type="term" value="F:molybdenum ion binding"/>
    <property type="evidence" value="ECO:0007669"/>
    <property type="project" value="InterPro"/>
</dbReference>
<dbReference type="InterPro" id="IPR005302">
    <property type="entry name" value="MoCF_Sase_C"/>
</dbReference>
<feature type="domain" description="MOSC" evidence="1">
    <location>
        <begin position="25"/>
        <end position="162"/>
    </location>
</feature>
<name>A0AAV5N9Q9_9GAMM</name>
<dbReference type="GO" id="GO:0030170">
    <property type="term" value="F:pyridoxal phosphate binding"/>
    <property type="evidence" value="ECO:0007669"/>
    <property type="project" value="InterPro"/>
</dbReference>
<dbReference type="GO" id="GO:0003824">
    <property type="term" value="F:catalytic activity"/>
    <property type="evidence" value="ECO:0007669"/>
    <property type="project" value="InterPro"/>
</dbReference>
<sequence>MNSPNVFIGKISPYDDHAPSAIAKLAVDGELTLTSLGFVGDEQAEKRHHGGADRALCHYPREHYAYWKSRFPQQAEQFAAPLFGENVSTLGLTEDNVHIGDIFRWGKALIQVTQPRSPCYKLNYHCAIDSFARVMQDSGRCGWLYRVLAEGKVTADDPLELVSRNSDISVAEAISIAFHAPFDEERYKALLSAPGLSASWSKNMQMRLLTGKIEEMENRLTGPKPAK</sequence>
<evidence type="ECO:0000313" key="3">
    <source>
        <dbReference type="Proteomes" id="UP001058124"/>
    </source>
</evidence>
<accession>A0AAV5N9Q9</accession>
<proteinExistence type="predicted"/>
<keyword evidence="3" id="KW-1185">Reference proteome</keyword>
<dbReference type="NCBIfam" id="NF008577">
    <property type="entry name" value="PRK11536.1"/>
    <property type="match status" value="1"/>
</dbReference>
<dbReference type="Gene3D" id="2.40.33.20">
    <property type="entry name" value="PK beta-barrel domain-like"/>
    <property type="match status" value="1"/>
</dbReference>
<dbReference type="InterPro" id="IPR005163">
    <property type="entry name" value="Tri_helical_YiiM-like"/>
</dbReference>
<dbReference type="InterPro" id="IPR011037">
    <property type="entry name" value="Pyrv_Knase-like_insert_dom_sf"/>
</dbReference>
<reference evidence="2" key="1">
    <citation type="submission" date="2022-06" db="EMBL/GenBank/DDBJ databases">
        <title>Draft genome sequences of Leminorella grimontii str. JCM5902.</title>
        <authorList>
            <person name="Wakabayashi Y."/>
            <person name="Kojima K."/>
        </authorList>
    </citation>
    <scope>NUCLEOTIDE SEQUENCE</scope>
    <source>
        <strain evidence="2">JCM 5902</strain>
    </source>
</reference>
<dbReference type="PROSITE" id="PS51340">
    <property type="entry name" value="MOSC"/>
    <property type="match status" value="1"/>
</dbReference>
<dbReference type="SUPFAM" id="SSF50800">
    <property type="entry name" value="PK beta-barrel domain-like"/>
    <property type="match status" value="1"/>
</dbReference>
<gene>
    <name evidence="2" type="ORF">SOASR030_36940</name>
</gene>
<dbReference type="EMBL" id="BRLH01000019">
    <property type="protein sequence ID" value="GKX57582.1"/>
    <property type="molecule type" value="Genomic_DNA"/>
</dbReference>
<dbReference type="Proteomes" id="UP001058124">
    <property type="component" value="Unassembled WGS sequence"/>
</dbReference>
<dbReference type="AlphaFoldDB" id="A0AAV5N9Q9"/>
<dbReference type="RefSeq" id="WP_027275722.1">
    <property type="nucleotide sequence ID" value="NZ_BRLH01000019.1"/>
</dbReference>
<evidence type="ECO:0000259" key="1">
    <source>
        <dbReference type="PROSITE" id="PS51340"/>
    </source>
</evidence>